<organism evidence="1 2">
    <name type="scientific">Anser brachyrhynchus</name>
    <name type="common">Pink-footed goose</name>
    <dbReference type="NCBI Taxonomy" id="132585"/>
    <lineage>
        <taxon>Eukaryota</taxon>
        <taxon>Metazoa</taxon>
        <taxon>Chordata</taxon>
        <taxon>Craniata</taxon>
        <taxon>Vertebrata</taxon>
        <taxon>Euteleostomi</taxon>
        <taxon>Archelosauria</taxon>
        <taxon>Archosauria</taxon>
        <taxon>Dinosauria</taxon>
        <taxon>Saurischia</taxon>
        <taxon>Theropoda</taxon>
        <taxon>Coelurosauria</taxon>
        <taxon>Aves</taxon>
        <taxon>Neognathae</taxon>
        <taxon>Galloanserae</taxon>
        <taxon>Anseriformes</taxon>
        <taxon>Anatidae</taxon>
        <taxon>Anserinae</taxon>
        <taxon>Anser</taxon>
    </lineage>
</organism>
<evidence type="ECO:0000313" key="1">
    <source>
        <dbReference type="Ensembl" id="ENSABRP00000025277.1"/>
    </source>
</evidence>
<accession>A0A8B9CU90</accession>
<reference evidence="1" key="2">
    <citation type="submission" date="2025-09" db="UniProtKB">
        <authorList>
            <consortium name="Ensembl"/>
        </authorList>
    </citation>
    <scope>IDENTIFICATION</scope>
</reference>
<reference evidence="1" key="1">
    <citation type="submission" date="2025-08" db="UniProtKB">
        <authorList>
            <consortium name="Ensembl"/>
        </authorList>
    </citation>
    <scope>IDENTIFICATION</scope>
</reference>
<dbReference type="AlphaFoldDB" id="A0A8B9CU90"/>
<name>A0A8B9CU90_9AVES</name>
<dbReference type="Ensembl" id="ENSABRT00000035409.1">
    <property type="protein sequence ID" value="ENSABRP00000025277.1"/>
    <property type="gene ID" value="ENSABRG00000021202.1"/>
</dbReference>
<sequence length="133" mass="14568">MLVLVRTAAYEDFKYISVRKYKERASVNSNRQQMTALKGGNACPVSLQRSCREPIWLQLHSGQRQRRQALSCPRALCPLIPPLGGAGDFGRAWLCATGGPWESLHGPGAGRAWLREGGSNRTNTGMKATPTQS</sequence>
<protein>
    <submittedName>
        <fullName evidence="1">Uncharacterized protein</fullName>
    </submittedName>
</protein>
<evidence type="ECO:0000313" key="2">
    <source>
        <dbReference type="Proteomes" id="UP000694426"/>
    </source>
</evidence>
<dbReference type="Proteomes" id="UP000694426">
    <property type="component" value="Unplaced"/>
</dbReference>
<keyword evidence="2" id="KW-1185">Reference proteome</keyword>
<proteinExistence type="predicted"/>